<dbReference type="PANTHER" id="PTHR46689">
    <property type="entry name" value="MEMBRANE PROTEIN, PUTATIVE-RELATED"/>
    <property type="match status" value="1"/>
</dbReference>
<organism evidence="3 4">
    <name type="scientific">Russula ochroleuca</name>
    <dbReference type="NCBI Taxonomy" id="152965"/>
    <lineage>
        <taxon>Eukaryota</taxon>
        <taxon>Fungi</taxon>
        <taxon>Dikarya</taxon>
        <taxon>Basidiomycota</taxon>
        <taxon>Agaricomycotina</taxon>
        <taxon>Agaricomycetes</taxon>
        <taxon>Russulales</taxon>
        <taxon>Russulaceae</taxon>
        <taxon>Russula</taxon>
    </lineage>
</organism>
<dbReference type="OrthoDB" id="2419400at2759"/>
<accession>A0A9P5MUJ1</accession>
<dbReference type="InterPro" id="IPR018946">
    <property type="entry name" value="PhoD-like_MPP"/>
</dbReference>
<evidence type="ECO:0000256" key="1">
    <source>
        <dbReference type="SAM" id="MobiDB-lite"/>
    </source>
</evidence>
<sequence length="740" mass="83234">MDNAGRQARKRAAYQAEAASTPFRGPDGLLRPVAQIEPTEDVIIGGWTMPPSRHPSPRPDSRGDASGKLNVTPPSRFPSPHLRQIGYPFVHQTRPSIDEIPLSQLSPVERSQILKLRKSFMDPYLQFICGPLLRYDNVDELGKWHGAALIVTVDAGSTYEPYPTLKYCWDPRKFASPHRRPSVSGTQVVDLGPHPADPMSLHYGSQADDEHLKGPNVIERRVLGTEIYVYSGRGGTYTFWRFLMEIPLGESEMKIQYSINDGLKMNFFVPGRRQTMRMAAYSCNGFSAGVNPDDFRGPGFQSGYDPVWVDLLEKHADQPFHLLIGGGDQLYCDGVTQEPEMQGWINYPNIQSKMEYPLSQEMLSAIDRFFFNHYCLSFRSGAFARANSSIPMLNMLGKRKIDGFGSYPDDLQRSPVFSAIGSRGYFFFLLFQCFINVTVDGTDDQSHVFKSVIIGGQGPFIPFPSHSILTPFGPTAWMLMLDCRAERKLEQVCSEEEYGRVFDRLYALPQGVEHLIIQLGIPILYPRLGLLETALSSKHNPIVALGKLGSAGFVNQFNGDAELLDDLNDHWTSKHHKAERSRFIERLQRYAQSRGVRVSFLTGDVHCAAVGVLKTLTHWRSSAPAPASDYRYMLNIVSSAIVNTPPPHGAILLVNSQSSKRHRMHDTDTEEEMVPLFEHDTDGRSKPKSHYLMGRRNWCSITLDQFSGQLLFDIRVEKETGLGETVGYSIRAPPPLWTRK</sequence>
<dbReference type="Gene3D" id="3.60.21.70">
    <property type="entry name" value="PhoD-like phosphatase"/>
    <property type="match status" value="1"/>
</dbReference>
<evidence type="ECO:0000259" key="2">
    <source>
        <dbReference type="Pfam" id="PF19050"/>
    </source>
</evidence>
<dbReference type="InterPro" id="IPR038607">
    <property type="entry name" value="PhoD-like_sf"/>
</dbReference>
<dbReference type="Pfam" id="PF19050">
    <property type="entry name" value="PhoD_2"/>
    <property type="match status" value="2"/>
</dbReference>
<dbReference type="GO" id="GO:0016020">
    <property type="term" value="C:membrane"/>
    <property type="evidence" value="ECO:0007669"/>
    <property type="project" value="TreeGrafter"/>
</dbReference>
<feature type="region of interest" description="Disordered" evidence="1">
    <location>
        <begin position="1"/>
        <end position="77"/>
    </location>
</feature>
<reference evidence="3" key="2">
    <citation type="journal article" date="2020" name="Nat. Commun.">
        <title>Large-scale genome sequencing of mycorrhizal fungi provides insights into the early evolution of symbiotic traits.</title>
        <authorList>
            <person name="Miyauchi S."/>
            <person name="Kiss E."/>
            <person name="Kuo A."/>
            <person name="Drula E."/>
            <person name="Kohler A."/>
            <person name="Sanchez-Garcia M."/>
            <person name="Morin E."/>
            <person name="Andreopoulos B."/>
            <person name="Barry K.W."/>
            <person name="Bonito G."/>
            <person name="Buee M."/>
            <person name="Carver A."/>
            <person name="Chen C."/>
            <person name="Cichocki N."/>
            <person name="Clum A."/>
            <person name="Culley D."/>
            <person name="Crous P.W."/>
            <person name="Fauchery L."/>
            <person name="Girlanda M."/>
            <person name="Hayes R.D."/>
            <person name="Keri Z."/>
            <person name="LaButti K."/>
            <person name="Lipzen A."/>
            <person name="Lombard V."/>
            <person name="Magnuson J."/>
            <person name="Maillard F."/>
            <person name="Murat C."/>
            <person name="Nolan M."/>
            <person name="Ohm R.A."/>
            <person name="Pangilinan J."/>
            <person name="Pereira M.F."/>
            <person name="Perotto S."/>
            <person name="Peter M."/>
            <person name="Pfister S."/>
            <person name="Riley R."/>
            <person name="Sitrit Y."/>
            <person name="Stielow J.B."/>
            <person name="Szollosi G."/>
            <person name="Zifcakova L."/>
            <person name="Stursova M."/>
            <person name="Spatafora J.W."/>
            <person name="Tedersoo L."/>
            <person name="Vaario L.M."/>
            <person name="Yamada A."/>
            <person name="Yan M."/>
            <person name="Wang P."/>
            <person name="Xu J."/>
            <person name="Bruns T."/>
            <person name="Baldrian P."/>
            <person name="Vilgalys R."/>
            <person name="Dunand C."/>
            <person name="Henrissat B."/>
            <person name="Grigoriev I.V."/>
            <person name="Hibbett D."/>
            <person name="Nagy L.G."/>
            <person name="Martin F.M."/>
        </authorList>
    </citation>
    <scope>NUCLEOTIDE SEQUENCE</scope>
    <source>
        <strain evidence="3">Prilba</strain>
    </source>
</reference>
<proteinExistence type="predicted"/>
<dbReference type="AlphaFoldDB" id="A0A9P5MUJ1"/>
<dbReference type="InterPro" id="IPR043904">
    <property type="entry name" value="PhoD_2-like"/>
</dbReference>
<protein>
    <recommendedName>
        <fullName evidence="2">PhoD-like phosphatase domain-containing protein</fullName>
    </recommendedName>
</protein>
<dbReference type="PANTHER" id="PTHR46689:SF1">
    <property type="entry name" value="PHOD-LIKE PHOSPHATASE DOMAIN-CONTAINING PROTEIN"/>
    <property type="match status" value="1"/>
</dbReference>
<evidence type="ECO:0000313" key="4">
    <source>
        <dbReference type="Proteomes" id="UP000759537"/>
    </source>
</evidence>
<feature type="domain" description="PhoD-like phosphatase" evidence="2">
    <location>
        <begin position="544"/>
        <end position="702"/>
    </location>
</feature>
<comment type="caution">
    <text evidence="3">The sequence shown here is derived from an EMBL/GenBank/DDBJ whole genome shotgun (WGS) entry which is preliminary data.</text>
</comment>
<dbReference type="Proteomes" id="UP000759537">
    <property type="component" value="Unassembled WGS sequence"/>
</dbReference>
<dbReference type="EMBL" id="WHVB01000010">
    <property type="protein sequence ID" value="KAF8479066.1"/>
    <property type="molecule type" value="Genomic_DNA"/>
</dbReference>
<keyword evidence="4" id="KW-1185">Reference proteome</keyword>
<feature type="domain" description="PhoD-like phosphatase" evidence="2">
    <location>
        <begin position="264"/>
        <end position="534"/>
    </location>
</feature>
<gene>
    <name evidence="3" type="ORF">DFH94DRAFT_798976</name>
</gene>
<dbReference type="CDD" id="cd07389">
    <property type="entry name" value="MPP_PhoD"/>
    <property type="match status" value="1"/>
</dbReference>
<reference evidence="3" key="1">
    <citation type="submission" date="2019-10" db="EMBL/GenBank/DDBJ databases">
        <authorList>
            <consortium name="DOE Joint Genome Institute"/>
            <person name="Kuo A."/>
            <person name="Miyauchi S."/>
            <person name="Kiss E."/>
            <person name="Drula E."/>
            <person name="Kohler A."/>
            <person name="Sanchez-Garcia M."/>
            <person name="Andreopoulos B."/>
            <person name="Barry K.W."/>
            <person name="Bonito G."/>
            <person name="Buee M."/>
            <person name="Carver A."/>
            <person name="Chen C."/>
            <person name="Cichocki N."/>
            <person name="Clum A."/>
            <person name="Culley D."/>
            <person name="Crous P.W."/>
            <person name="Fauchery L."/>
            <person name="Girlanda M."/>
            <person name="Hayes R."/>
            <person name="Keri Z."/>
            <person name="LaButti K."/>
            <person name="Lipzen A."/>
            <person name="Lombard V."/>
            <person name="Magnuson J."/>
            <person name="Maillard F."/>
            <person name="Morin E."/>
            <person name="Murat C."/>
            <person name="Nolan M."/>
            <person name="Ohm R."/>
            <person name="Pangilinan J."/>
            <person name="Pereira M."/>
            <person name="Perotto S."/>
            <person name="Peter M."/>
            <person name="Riley R."/>
            <person name="Sitrit Y."/>
            <person name="Stielow B."/>
            <person name="Szollosi G."/>
            <person name="Zifcakova L."/>
            <person name="Stursova M."/>
            <person name="Spatafora J.W."/>
            <person name="Tedersoo L."/>
            <person name="Vaario L.-M."/>
            <person name="Yamada A."/>
            <person name="Yan M."/>
            <person name="Wang P."/>
            <person name="Xu J."/>
            <person name="Bruns T."/>
            <person name="Baldrian P."/>
            <person name="Vilgalys R."/>
            <person name="Henrissat B."/>
            <person name="Grigoriev I.V."/>
            <person name="Hibbett D."/>
            <person name="Nagy L.G."/>
            <person name="Martin F.M."/>
        </authorList>
    </citation>
    <scope>NUCLEOTIDE SEQUENCE</scope>
    <source>
        <strain evidence="3">Prilba</strain>
    </source>
</reference>
<evidence type="ECO:0000313" key="3">
    <source>
        <dbReference type="EMBL" id="KAF8479066.1"/>
    </source>
</evidence>
<name>A0A9P5MUJ1_9AGAM</name>